<comment type="caution">
    <text evidence="4">Lacks conserved residue(s) required for the propagation of feature annotation.</text>
</comment>
<sequence>MRVLAALLHLGTIKFAYATDEFDRDVGCIVLESTAHHMQLAANLLEIQVSVLDQYFRIRTLHLKCQSISLTVSVNQATRCRDAFCSNMYESLENEIVCRMNASLRSKLERCVPVVELYFDMSTKDGSIQQYH</sequence>
<evidence type="ECO:0000313" key="7">
    <source>
        <dbReference type="EMBL" id="KAF0692474.1"/>
    </source>
</evidence>
<organism evidence="8 9">
    <name type="scientific">Aphanomyces stellatus</name>
    <dbReference type="NCBI Taxonomy" id="120398"/>
    <lineage>
        <taxon>Eukaryota</taxon>
        <taxon>Sar</taxon>
        <taxon>Stramenopiles</taxon>
        <taxon>Oomycota</taxon>
        <taxon>Saprolegniomycetes</taxon>
        <taxon>Saprolegniales</taxon>
        <taxon>Verrucalvaceae</taxon>
        <taxon>Aphanomyces</taxon>
    </lineage>
</organism>
<dbReference type="SUPFAM" id="SSF52540">
    <property type="entry name" value="P-loop containing nucleoside triphosphate hydrolases"/>
    <property type="match status" value="1"/>
</dbReference>
<comment type="similarity">
    <text evidence="4">Belongs to the TRAFAC class myosin-kinesin ATPase superfamily. Myosin family.</text>
</comment>
<dbReference type="PANTHER" id="PTHR13140">
    <property type="entry name" value="MYOSIN"/>
    <property type="match status" value="1"/>
</dbReference>
<dbReference type="AlphaFoldDB" id="A0A485L5I7"/>
<dbReference type="GO" id="GO:0051015">
    <property type="term" value="F:actin filament binding"/>
    <property type="evidence" value="ECO:0007669"/>
    <property type="project" value="TreeGrafter"/>
</dbReference>
<evidence type="ECO:0000313" key="9">
    <source>
        <dbReference type="Proteomes" id="UP000332933"/>
    </source>
</evidence>
<evidence type="ECO:0000256" key="2">
    <source>
        <dbReference type="ARBA" id="ARBA00022840"/>
    </source>
</evidence>
<dbReference type="Pfam" id="PF00063">
    <property type="entry name" value="Myosin_head"/>
    <property type="match status" value="1"/>
</dbReference>
<evidence type="ECO:0000259" key="6">
    <source>
        <dbReference type="PROSITE" id="PS51456"/>
    </source>
</evidence>
<keyword evidence="1" id="KW-0547">Nucleotide-binding</keyword>
<dbReference type="GO" id="GO:0016020">
    <property type="term" value="C:membrane"/>
    <property type="evidence" value="ECO:0007669"/>
    <property type="project" value="TreeGrafter"/>
</dbReference>
<feature type="signal peptide" evidence="5">
    <location>
        <begin position="1"/>
        <end position="18"/>
    </location>
</feature>
<dbReference type="EMBL" id="CAADRA010005901">
    <property type="protein sequence ID" value="VFT93239.1"/>
    <property type="molecule type" value="Genomic_DNA"/>
</dbReference>
<accession>A0A485L5I7</accession>
<dbReference type="EMBL" id="VJMH01005880">
    <property type="protein sequence ID" value="KAF0692474.1"/>
    <property type="molecule type" value="Genomic_DNA"/>
</dbReference>
<dbReference type="Proteomes" id="UP000332933">
    <property type="component" value="Unassembled WGS sequence"/>
</dbReference>
<protein>
    <submittedName>
        <fullName evidence="8">Aste57867_16465 protein</fullName>
    </submittedName>
</protein>
<dbReference type="GO" id="GO:0007015">
    <property type="term" value="P:actin filament organization"/>
    <property type="evidence" value="ECO:0007669"/>
    <property type="project" value="TreeGrafter"/>
</dbReference>
<dbReference type="InterPro" id="IPR001609">
    <property type="entry name" value="Myosin_head_motor_dom-like"/>
</dbReference>
<dbReference type="GO" id="GO:0000146">
    <property type="term" value="F:microfilament motor activity"/>
    <property type="evidence" value="ECO:0007669"/>
    <property type="project" value="TreeGrafter"/>
</dbReference>
<evidence type="ECO:0000256" key="4">
    <source>
        <dbReference type="PROSITE-ProRule" id="PRU00782"/>
    </source>
</evidence>
<evidence type="ECO:0000256" key="1">
    <source>
        <dbReference type="ARBA" id="ARBA00022741"/>
    </source>
</evidence>
<evidence type="ECO:0000313" key="8">
    <source>
        <dbReference type="EMBL" id="VFT93239.1"/>
    </source>
</evidence>
<evidence type="ECO:0000256" key="5">
    <source>
        <dbReference type="SAM" id="SignalP"/>
    </source>
</evidence>
<dbReference type="PANTHER" id="PTHR13140:SF845">
    <property type="entry name" value="MYOSIN-LIKE PROTEIN"/>
    <property type="match status" value="1"/>
</dbReference>
<feature type="domain" description="Myosin motor" evidence="6">
    <location>
        <begin position="1"/>
        <end position="132"/>
    </location>
</feature>
<evidence type="ECO:0000256" key="3">
    <source>
        <dbReference type="ARBA" id="ARBA00023203"/>
    </source>
</evidence>
<keyword evidence="5" id="KW-0732">Signal</keyword>
<feature type="chain" id="PRO_5033826441" evidence="5">
    <location>
        <begin position="19"/>
        <end position="132"/>
    </location>
</feature>
<keyword evidence="4" id="KW-0518">Myosin</keyword>
<gene>
    <name evidence="8" type="primary">Aste57867_16465</name>
    <name evidence="7" type="ORF">As57867_016408</name>
    <name evidence="8" type="ORF">ASTE57867_16465</name>
</gene>
<reference evidence="8 9" key="1">
    <citation type="submission" date="2019-03" db="EMBL/GenBank/DDBJ databases">
        <authorList>
            <person name="Gaulin E."/>
            <person name="Dumas B."/>
        </authorList>
    </citation>
    <scope>NUCLEOTIDE SEQUENCE [LARGE SCALE GENOMIC DNA]</scope>
    <source>
        <strain evidence="8">CBS 568.67</strain>
    </source>
</reference>
<dbReference type="Gene3D" id="1.20.120.720">
    <property type="entry name" value="Myosin VI head, motor domain, U50 subdomain"/>
    <property type="match status" value="1"/>
</dbReference>
<dbReference type="GO" id="GO:0005737">
    <property type="term" value="C:cytoplasm"/>
    <property type="evidence" value="ECO:0007669"/>
    <property type="project" value="TreeGrafter"/>
</dbReference>
<keyword evidence="2" id="KW-0067">ATP-binding</keyword>
<dbReference type="GO" id="GO:0016459">
    <property type="term" value="C:myosin complex"/>
    <property type="evidence" value="ECO:0007669"/>
    <property type="project" value="UniProtKB-KW"/>
</dbReference>
<name>A0A485L5I7_9STRA</name>
<dbReference type="PROSITE" id="PS51456">
    <property type="entry name" value="MYOSIN_MOTOR"/>
    <property type="match status" value="1"/>
</dbReference>
<keyword evidence="4" id="KW-0505">Motor protein</keyword>
<reference evidence="7" key="2">
    <citation type="submission" date="2019-06" db="EMBL/GenBank/DDBJ databases">
        <title>Genomics analysis of Aphanomyces spp. identifies a new class of oomycete effector associated with host adaptation.</title>
        <authorList>
            <person name="Gaulin E."/>
        </authorList>
    </citation>
    <scope>NUCLEOTIDE SEQUENCE</scope>
    <source>
        <strain evidence="7">CBS 578.67</strain>
    </source>
</reference>
<dbReference type="InterPro" id="IPR027417">
    <property type="entry name" value="P-loop_NTPase"/>
</dbReference>
<proteinExistence type="inferred from homology"/>
<keyword evidence="9" id="KW-1185">Reference proteome</keyword>
<keyword evidence="3 4" id="KW-0009">Actin-binding</keyword>
<dbReference type="GO" id="GO:0005524">
    <property type="term" value="F:ATP binding"/>
    <property type="evidence" value="ECO:0007669"/>
    <property type="project" value="UniProtKB-KW"/>
</dbReference>